<feature type="chain" id="PRO_5029467148" evidence="7">
    <location>
        <begin position="25"/>
        <end position="1424"/>
    </location>
</feature>
<keyword evidence="2 5" id="KW-0768">Sushi</keyword>
<feature type="domain" description="Sushi" evidence="8">
    <location>
        <begin position="985"/>
        <end position="1043"/>
    </location>
</feature>
<feature type="domain" description="Sushi" evidence="8">
    <location>
        <begin position="105"/>
        <end position="165"/>
    </location>
</feature>
<reference evidence="10" key="2">
    <citation type="submission" date="2021-01" db="UniProtKB">
        <authorList>
            <consortium name="EnsemblMetazoa"/>
        </authorList>
    </citation>
    <scope>IDENTIFICATION</scope>
</reference>
<dbReference type="KEGG" id="spu:575370"/>
<name>A0A7M7N8H3_STRPU</name>
<dbReference type="Gene3D" id="2.60.40.3210">
    <property type="entry name" value="Zona pellucida, ZP-N domain"/>
    <property type="match status" value="1"/>
</dbReference>
<dbReference type="InterPro" id="IPR042235">
    <property type="entry name" value="ZP-C_dom"/>
</dbReference>
<evidence type="ECO:0000259" key="8">
    <source>
        <dbReference type="PROSITE" id="PS50923"/>
    </source>
</evidence>
<feature type="signal peptide" evidence="7">
    <location>
        <begin position="1"/>
        <end position="24"/>
    </location>
</feature>
<evidence type="ECO:0000256" key="3">
    <source>
        <dbReference type="ARBA" id="ARBA00022729"/>
    </source>
</evidence>
<feature type="disulfide bond" evidence="5">
    <location>
        <begin position="630"/>
        <end position="673"/>
    </location>
</feature>
<dbReference type="PANTHER" id="PTHR45785:SF2">
    <property type="entry name" value="COMPLEMENT FACTOR H-RELATED"/>
    <property type="match status" value="1"/>
</dbReference>
<evidence type="ECO:0000256" key="4">
    <source>
        <dbReference type="ARBA" id="ARBA00023157"/>
    </source>
</evidence>
<dbReference type="SUPFAM" id="SSF57535">
    <property type="entry name" value="Complement control module/SCR domain"/>
    <property type="match status" value="10"/>
</dbReference>
<feature type="domain" description="Sushi" evidence="8">
    <location>
        <begin position="628"/>
        <end position="687"/>
    </location>
</feature>
<dbReference type="OMA" id="GEVCQPC"/>
<dbReference type="Gene3D" id="2.10.70.10">
    <property type="entry name" value="Complement Module, domain 1"/>
    <property type="match status" value="13"/>
</dbReference>
<dbReference type="InterPro" id="IPR055355">
    <property type="entry name" value="ZP-C"/>
</dbReference>
<feature type="domain" description="Sushi" evidence="8">
    <location>
        <begin position="334"/>
        <end position="392"/>
    </location>
</feature>
<feature type="domain" description="ZP" evidence="9">
    <location>
        <begin position="1053"/>
        <end position="1301"/>
    </location>
</feature>
<dbReference type="InterPro" id="IPR051503">
    <property type="entry name" value="ComplSys_Reg/VirEntry_Med"/>
</dbReference>
<evidence type="ECO:0000256" key="7">
    <source>
        <dbReference type="SAM" id="SignalP"/>
    </source>
</evidence>
<dbReference type="Pfam" id="PF00084">
    <property type="entry name" value="Sushi"/>
    <property type="match status" value="10"/>
</dbReference>
<dbReference type="CDD" id="cd00033">
    <property type="entry name" value="CCP"/>
    <property type="match status" value="8"/>
</dbReference>
<proteinExistence type="predicted"/>
<evidence type="ECO:0000256" key="1">
    <source>
        <dbReference type="ARBA" id="ARBA00004328"/>
    </source>
</evidence>
<evidence type="ECO:0000256" key="5">
    <source>
        <dbReference type="PROSITE-ProRule" id="PRU00302"/>
    </source>
</evidence>
<comment type="caution">
    <text evidence="5">Lacks conserved residue(s) required for the propagation of feature annotation.</text>
</comment>
<keyword evidence="11" id="KW-1185">Reference proteome</keyword>
<dbReference type="EnsemblMetazoa" id="XM_030976849">
    <property type="protein sequence ID" value="XP_030832709"/>
    <property type="gene ID" value="LOC575370"/>
</dbReference>
<dbReference type="SMART" id="SM00032">
    <property type="entry name" value="CCP"/>
    <property type="match status" value="16"/>
</dbReference>
<accession>A0A7M7N8H3</accession>
<keyword evidence="6" id="KW-0812">Transmembrane</keyword>
<evidence type="ECO:0000313" key="11">
    <source>
        <dbReference type="Proteomes" id="UP000007110"/>
    </source>
</evidence>
<evidence type="ECO:0000259" key="9">
    <source>
        <dbReference type="PROSITE" id="PS51034"/>
    </source>
</evidence>
<dbReference type="GeneID" id="575370"/>
<feature type="domain" description="Sushi" evidence="8">
    <location>
        <begin position="806"/>
        <end position="864"/>
    </location>
</feature>
<evidence type="ECO:0000256" key="2">
    <source>
        <dbReference type="ARBA" id="ARBA00022659"/>
    </source>
</evidence>
<dbReference type="RefSeq" id="XP_030832709.1">
    <property type="nucleotide sequence ID" value="XM_030976849.1"/>
</dbReference>
<sequence>MEKFQFIFGLTLLLSLGLIRNVNGDCTNSDGSECTGTDCCYDGTDGLSPVLGSGGAIAPIQECYTTGAGNGVIYTCTGDLRGPPFNDCYDGTWQFSFAPTCEGVTLCPQPTVPTDGSITPDTPTYDLYTRVTYACGDGYTLGGPSEAVCESGGVWNPSTVPTCQGITACPQPTVPVHGSISRITYACDDGYTLGGQSEAVCESGGVWNPSTVPTCEANCAKPTLTNGGVSPDQDTFSNGEVLIYECNTNYTLVGVSTTTCRSGVYDPPGKPTCFSMCSPPVVDNSDYDAQQPPVDHASTITVNCDPGYSTGTGTDQDLTCTNGNFNDDPPVCYANCPPLDDFDNGVRSGDSIPFYHNEQVSYTCNNGFTLVGSTSLTCGDGDWNDVQPVCLANCAVSAVPDSDYSSGGSVTHGTTFNVTCDSGFSTGTTRATEFSCNDGVLSPDTLPTCYEDCEPPTVQYSDYRVQQPDVLHNTDITITCWANYSIDADSQSATLSCNDGSFQEDTPTCYENCPEISDPDNGIITSGESPFYHLEVVTFECSDNFTLIGQSEITCNDGAFDNDPPICLAECKPPVIPNSNATSSSPLLESGSTITVTCDDGYSNGQSRSTTSTCDNGELEPALPLCYEDCTPPVVDYSDYATQGNDVYHTTAITITCNPGYSTGTSRNTTLTCTDGNFDATAPICYADCITPVVSYSNYQSQQPDVFHATEFTILCWSNYSTGPDSRETLITCNDGTLSEDDTVCYENCGVPVVEDSDYSDQKEDVFHLVTFNVSCDNGYSNGDDVYTTLTCDSGNLNDADPTCYANCPDFGIIEDGSYSGDTPPFYHEETVTFSCNTNHTLVGDETLTCNDGNWTASIPSCEADCLPPVIPSSDYNTSNPQVTHGTDLMISCNTGYSTGQNETQYLTCVDGTLSPVPLDCLRDCTPPVVENSDYDAPRDTVFTSQSLIITCDANFTVGGGDSTATTTLTCDDGELDPEDVTCYANCPDPGEPVDGQYEYEGDGFYHNTVVFYYCDDRFDLEGESEIVCTDGEWSGVAPNCTDKALSDLIMLTCGPTSMEVEIPLVLLEDIDVTDIGMEGDLGCTGYIDGDMMRVNTSLSGCGTNKTENSTYDTYTNRVVNNYFTDVITRVIDIQIPLKCSYPRNEEVRAVRYAVLDYVLGKNLEATGAYKTTFGIYNTSLFTHRYADGGAVDLDINEKLFFQLQLVTDVADNRLVAEQCWATPTVDSTDSTSHDLVDDGCPSDDTLAFLSNDVGDTTVQFELNSFRFVDDTDKEVYVHCEVFVCHEASTDSFCTVNCPASRKKRRTDGHMSGWERAKLKGQMLYKTLLAEGGDRKKRASANHDPVVKFVKAGPFRWNIDVGVEQQLLAIPLEGGESSSSAWMHSVIGMAVIVVVFSVILVVVVKHYKRRLRSDYRYKSLNNCN</sequence>
<evidence type="ECO:0000256" key="6">
    <source>
        <dbReference type="SAM" id="Phobius"/>
    </source>
</evidence>
<dbReference type="Proteomes" id="UP000007110">
    <property type="component" value="Unassembled WGS sequence"/>
</dbReference>
<dbReference type="InterPro" id="IPR000436">
    <property type="entry name" value="Sushi_SCR_CCP_dom"/>
</dbReference>
<dbReference type="InterPro" id="IPR035976">
    <property type="entry name" value="Sushi/SCR/CCP_sf"/>
</dbReference>
<organism evidence="10 11">
    <name type="scientific">Strongylocentrotus purpuratus</name>
    <name type="common">Purple sea urchin</name>
    <dbReference type="NCBI Taxonomy" id="7668"/>
    <lineage>
        <taxon>Eukaryota</taxon>
        <taxon>Metazoa</taxon>
        <taxon>Echinodermata</taxon>
        <taxon>Eleutherozoa</taxon>
        <taxon>Echinozoa</taxon>
        <taxon>Echinoidea</taxon>
        <taxon>Euechinoidea</taxon>
        <taxon>Echinacea</taxon>
        <taxon>Camarodonta</taxon>
        <taxon>Echinidea</taxon>
        <taxon>Strongylocentrotidae</taxon>
        <taxon>Strongylocentrotus</taxon>
    </lineage>
</organism>
<dbReference type="SMART" id="SM00241">
    <property type="entry name" value="ZP"/>
    <property type="match status" value="1"/>
</dbReference>
<protein>
    <submittedName>
        <fullName evidence="10">Uncharacterized protein</fullName>
    </submittedName>
</protein>
<keyword evidence="6" id="KW-0472">Membrane</keyword>
<keyword evidence="3 7" id="KW-0732">Signal</keyword>
<comment type="subcellular location">
    <subcellularLocation>
        <location evidence="1">Virion</location>
    </subcellularLocation>
</comment>
<keyword evidence="6" id="KW-1133">Transmembrane helix</keyword>
<evidence type="ECO:0000313" key="10">
    <source>
        <dbReference type="EnsemblMetazoa" id="XP_030832709"/>
    </source>
</evidence>
<feature type="domain" description="Sushi" evidence="8">
    <location>
        <begin position="167"/>
        <end position="217"/>
    </location>
</feature>
<dbReference type="InParanoid" id="A0A7M7N8H3"/>
<dbReference type="PANTHER" id="PTHR45785">
    <property type="entry name" value="COMPLEMENT FACTOR H-RELATED"/>
    <property type="match status" value="1"/>
</dbReference>
<dbReference type="Pfam" id="PF00100">
    <property type="entry name" value="Zona_pellucida"/>
    <property type="match status" value="1"/>
</dbReference>
<keyword evidence="4 5" id="KW-1015">Disulfide bond</keyword>
<feature type="transmembrane region" description="Helical" evidence="6">
    <location>
        <begin position="1381"/>
        <end position="1404"/>
    </location>
</feature>
<dbReference type="PROSITE" id="PS50923">
    <property type="entry name" value="SUSHI"/>
    <property type="match status" value="7"/>
</dbReference>
<dbReference type="OrthoDB" id="5804959at2759"/>
<feature type="domain" description="Sushi" evidence="8">
    <location>
        <begin position="511"/>
        <end position="569"/>
    </location>
</feature>
<dbReference type="InterPro" id="IPR001507">
    <property type="entry name" value="ZP_dom"/>
</dbReference>
<dbReference type="PROSITE" id="PS51034">
    <property type="entry name" value="ZP_2"/>
    <property type="match status" value="1"/>
</dbReference>
<reference evidence="11" key="1">
    <citation type="submission" date="2015-02" db="EMBL/GenBank/DDBJ databases">
        <title>Genome sequencing for Strongylocentrotus purpuratus.</title>
        <authorList>
            <person name="Murali S."/>
            <person name="Liu Y."/>
            <person name="Vee V."/>
            <person name="English A."/>
            <person name="Wang M."/>
            <person name="Skinner E."/>
            <person name="Han Y."/>
            <person name="Muzny D.M."/>
            <person name="Worley K.C."/>
            <person name="Gibbs R.A."/>
        </authorList>
    </citation>
    <scope>NUCLEOTIDE SEQUENCE</scope>
</reference>
<dbReference type="Gene3D" id="2.60.40.4100">
    <property type="entry name" value="Zona pellucida, ZP-C domain"/>
    <property type="match status" value="1"/>
</dbReference>